<proteinExistence type="predicted"/>
<feature type="chain" id="PRO_5035932323" description="Glabrous enhancer-binding protein-like C-terminal domain-containing protein" evidence="1">
    <location>
        <begin position="22"/>
        <end position="135"/>
    </location>
</feature>
<accession>A0A8T1ZW24</accession>
<feature type="signal peptide" evidence="1">
    <location>
        <begin position="1"/>
        <end position="21"/>
    </location>
</feature>
<dbReference type="EMBL" id="JAEFBJ010000010">
    <property type="protein sequence ID" value="KAG7564120.1"/>
    <property type="molecule type" value="Genomic_DNA"/>
</dbReference>
<name>A0A8T1ZW24_ARASU</name>
<dbReference type="InterPro" id="IPR053933">
    <property type="entry name" value="GeBP-like_C"/>
</dbReference>
<organism evidence="3 4">
    <name type="scientific">Arabidopsis suecica</name>
    <name type="common">Swedish thale-cress</name>
    <name type="synonym">Cardaminopsis suecica</name>
    <dbReference type="NCBI Taxonomy" id="45249"/>
    <lineage>
        <taxon>Eukaryota</taxon>
        <taxon>Viridiplantae</taxon>
        <taxon>Streptophyta</taxon>
        <taxon>Embryophyta</taxon>
        <taxon>Tracheophyta</taxon>
        <taxon>Spermatophyta</taxon>
        <taxon>Magnoliopsida</taxon>
        <taxon>eudicotyledons</taxon>
        <taxon>Gunneridae</taxon>
        <taxon>Pentapetalae</taxon>
        <taxon>rosids</taxon>
        <taxon>malvids</taxon>
        <taxon>Brassicales</taxon>
        <taxon>Brassicaceae</taxon>
        <taxon>Camelineae</taxon>
        <taxon>Arabidopsis</taxon>
    </lineage>
</organism>
<dbReference type="Pfam" id="PF22757">
    <property type="entry name" value="GeBP-like_C"/>
    <property type="match status" value="1"/>
</dbReference>
<evidence type="ECO:0000313" key="3">
    <source>
        <dbReference type="EMBL" id="KAG7564120.1"/>
    </source>
</evidence>
<feature type="domain" description="Glabrous enhancer-binding protein-like C-terminal" evidence="2">
    <location>
        <begin position="83"/>
        <end position="135"/>
    </location>
</feature>
<evidence type="ECO:0000259" key="2">
    <source>
        <dbReference type="Pfam" id="PF22757"/>
    </source>
</evidence>
<evidence type="ECO:0000256" key="1">
    <source>
        <dbReference type="SAM" id="SignalP"/>
    </source>
</evidence>
<dbReference type="AlphaFoldDB" id="A0A8T1ZW24"/>
<reference evidence="3 4" key="1">
    <citation type="submission" date="2020-12" db="EMBL/GenBank/DDBJ databases">
        <title>Concerted genomic and epigenomic changes stabilize Arabidopsis allopolyploids.</title>
        <authorList>
            <person name="Chen Z."/>
        </authorList>
    </citation>
    <scope>NUCLEOTIDE SEQUENCE [LARGE SCALE GENOMIC DNA]</scope>
    <source>
        <strain evidence="3">As9502</strain>
        <tissue evidence="3">Leaf</tissue>
    </source>
</reference>
<dbReference type="Proteomes" id="UP000694251">
    <property type="component" value="Chromosome 10"/>
</dbReference>
<gene>
    <name evidence="3" type="ORF">ISN44_As10g008830</name>
</gene>
<evidence type="ECO:0000313" key="4">
    <source>
        <dbReference type="Proteomes" id="UP000694251"/>
    </source>
</evidence>
<comment type="caution">
    <text evidence="3">The sequence shown here is derived from an EMBL/GenBank/DDBJ whole genome shotgun (WGS) entry which is preliminary data.</text>
</comment>
<sequence length="135" mass="15330">MGSSFLDLSEFFLLLSDQVSSDDPIEDRGRYRDFGVVESPVKSKKKKDESVVVKANGKEKKLESLVEEDKEVGILGGYSESSNWFEKSFLVRVVASLGVDECIVNWKWSKVSVETKKKIEEKMKLLEANEFELLS</sequence>
<protein>
    <recommendedName>
        <fullName evidence="2">Glabrous enhancer-binding protein-like C-terminal domain-containing protein</fullName>
    </recommendedName>
</protein>
<keyword evidence="4" id="KW-1185">Reference proteome</keyword>
<keyword evidence="1" id="KW-0732">Signal</keyword>